<accession>A0A8B1NT99</accession>
<reference evidence="2" key="2">
    <citation type="submission" date="2021-04" db="EMBL/GenBank/DDBJ databases">
        <authorList>
            <person name="Wen M.-L."/>
            <person name="Han X.-L."/>
            <person name="Xiong J."/>
        </authorList>
    </citation>
    <scope>NUCLEOTIDE SEQUENCE</scope>
    <source>
        <strain evidence="2">AGR0001</strain>
    </source>
</reference>
<feature type="transmembrane region" description="Helical" evidence="1">
    <location>
        <begin position="69"/>
        <end position="88"/>
    </location>
</feature>
<reference evidence="2" key="1">
    <citation type="journal article" date="2012" name="J. Bacteriol.">
        <title>Genome Sequence of Streptomyces auratus Strain AGR0001, a Phoslactomycin-Producing Actinomycete.</title>
        <authorList>
            <person name="Han X."/>
            <person name="Li M."/>
            <person name="Ding Z."/>
            <person name="Zhao J."/>
            <person name="Ji K."/>
            <person name="Wen M."/>
            <person name="Lu T."/>
        </authorList>
    </citation>
    <scope>NUCLEOTIDE SEQUENCE</scope>
    <source>
        <strain evidence="2">AGR0001</strain>
    </source>
</reference>
<keyword evidence="1" id="KW-1133">Transmembrane helix</keyword>
<evidence type="ECO:0000256" key="1">
    <source>
        <dbReference type="SAM" id="Phobius"/>
    </source>
</evidence>
<organism evidence="2 3">
    <name type="scientific">Streptomyces auratus AGR0001</name>
    <dbReference type="NCBI Taxonomy" id="1160718"/>
    <lineage>
        <taxon>Bacteria</taxon>
        <taxon>Bacillati</taxon>
        <taxon>Actinomycetota</taxon>
        <taxon>Actinomycetes</taxon>
        <taxon>Kitasatosporales</taxon>
        <taxon>Streptomycetaceae</taxon>
        <taxon>Streptomyces</taxon>
    </lineage>
</organism>
<keyword evidence="1" id="KW-0472">Membrane</keyword>
<sequence>MSADQADAATRWRYAKAIVITGAMTTIGIVACVTQREGWRNPGLVAFNVACALSVAMAVLAWRKGKMSLSVLAVAITIAVPLMEKVVYSW</sequence>
<keyword evidence="3" id="KW-1185">Reference proteome</keyword>
<feature type="transmembrane region" description="Helical" evidence="1">
    <location>
        <begin position="12"/>
        <end position="31"/>
    </location>
</feature>
<proteinExistence type="predicted"/>
<feature type="transmembrane region" description="Helical" evidence="1">
    <location>
        <begin position="43"/>
        <end position="62"/>
    </location>
</feature>
<evidence type="ECO:0000313" key="3">
    <source>
        <dbReference type="Proteomes" id="UP000009036"/>
    </source>
</evidence>
<dbReference type="Proteomes" id="UP000009036">
    <property type="component" value="Chromosome"/>
</dbReference>
<dbReference type="OrthoDB" id="9984072at2"/>
<keyword evidence="1" id="KW-0812">Transmembrane</keyword>
<dbReference type="KEGG" id="sauh:SU9_025715"/>
<gene>
    <name evidence="2" type="ORF">SU9_025715</name>
</gene>
<evidence type="ECO:0000313" key="2">
    <source>
        <dbReference type="EMBL" id="QTZ94426.1"/>
    </source>
</evidence>
<dbReference type="RefSeq" id="WP_144044178.1">
    <property type="nucleotide sequence ID" value="NZ_CP072931.1"/>
</dbReference>
<dbReference type="AlphaFoldDB" id="A0A8B1NT99"/>
<dbReference type="EMBL" id="CP072931">
    <property type="protein sequence ID" value="QTZ94426.1"/>
    <property type="molecule type" value="Genomic_DNA"/>
</dbReference>
<protein>
    <submittedName>
        <fullName evidence="2">Uncharacterized protein</fullName>
    </submittedName>
</protein>
<name>A0A8B1NT99_9ACTN</name>